<gene>
    <name evidence="2" type="ORF">RZY48_004071</name>
</gene>
<keyword evidence="1" id="KW-1133">Transmembrane helix</keyword>
<protein>
    <submittedName>
        <fullName evidence="2">Uncharacterized protein</fullName>
    </submittedName>
</protein>
<reference evidence="2" key="1">
    <citation type="submission" date="2023-10" db="EMBL/GenBank/DDBJ databases">
        <authorList>
            <consortium name="PulseNet: The National Subtyping Network for Foodborne Disease Surveillance"/>
        </authorList>
    </citation>
    <scope>NUCLEOTIDE SEQUENCE</scope>
    <source>
        <strain evidence="2">PNUSAV004886</strain>
    </source>
</reference>
<keyword evidence="1" id="KW-0812">Transmembrane</keyword>
<evidence type="ECO:0000313" key="3">
    <source>
        <dbReference type="Proteomes" id="UP001253463"/>
    </source>
</evidence>
<evidence type="ECO:0000313" key="2">
    <source>
        <dbReference type="EMBL" id="ELN6934566.1"/>
    </source>
</evidence>
<sequence length="74" mass="8234">MKIENFFRGLFVGLGCYLSVKVISVVGPGLANINEPLFLLTLLTNSVGYMVVFNKVFDGVSWLIGQRRRKINGL</sequence>
<organism evidence="2 3">
    <name type="scientific">Vibrio navarrensis</name>
    <dbReference type="NCBI Taxonomy" id="29495"/>
    <lineage>
        <taxon>Bacteria</taxon>
        <taxon>Pseudomonadati</taxon>
        <taxon>Pseudomonadota</taxon>
        <taxon>Gammaproteobacteria</taxon>
        <taxon>Vibrionales</taxon>
        <taxon>Vibrionaceae</taxon>
        <taxon>Vibrio</taxon>
    </lineage>
</organism>
<proteinExistence type="predicted"/>
<evidence type="ECO:0000256" key="1">
    <source>
        <dbReference type="SAM" id="Phobius"/>
    </source>
</evidence>
<feature type="transmembrane region" description="Helical" evidence="1">
    <location>
        <begin position="7"/>
        <end position="27"/>
    </location>
</feature>
<feature type="transmembrane region" description="Helical" evidence="1">
    <location>
        <begin position="47"/>
        <end position="65"/>
    </location>
</feature>
<dbReference type="EMBL" id="ABNSCA010000029">
    <property type="protein sequence ID" value="ELN6934566.1"/>
    <property type="molecule type" value="Genomic_DNA"/>
</dbReference>
<dbReference type="Proteomes" id="UP001253463">
    <property type="component" value="Unassembled WGS sequence"/>
</dbReference>
<name>A0AAI9GB84_9VIBR</name>
<comment type="caution">
    <text evidence="2">The sequence shown here is derived from an EMBL/GenBank/DDBJ whole genome shotgun (WGS) entry which is preliminary data.</text>
</comment>
<dbReference type="AlphaFoldDB" id="A0AAI9GB84"/>
<accession>A0AAI9GB84</accession>
<keyword evidence="1" id="KW-0472">Membrane</keyword>